<dbReference type="EMBL" id="CAXHTB010000017">
    <property type="protein sequence ID" value="CAL0323950.1"/>
    <property type="molecule type" value="Genomic_DNA"/>
</dbReference>
<accession>A0AAV1XQ66</accession>
<dbReference type="AlphaFoldDB" id="A0AAV1XQ66"/>
<protein>
    <submittedName>
        <fullName evidence="1">Uncharacterized protein</fullName>
    </submittedName>
</protein>
<keyword evidence="2" id="KW-1185">Reference proteome</keyword>
<sequence>MENVGFVPVCKSMQKSRRNTTYHRLKSIKEVRECSQSSNVGKVFSPNMKMVEDKPKAQPKIRLSTNLLKRFRDAYVEAKYVMQDMSLKYAPAPITLIQMTCKEKGSTTHE</sequence>
<proteinExistence type="predicted"/>
<gene>
    <name evidence="1" type="ORF">LLUT_LOCUS25010</name>
</gene>
<evidence type="ECO:0000313" key="2">
    <source>
        <dbReference type="Proteomes" id="UP001497480"/>
    </source>
</evidence>
<name>A0AAV1XQ66_LUPLU</name>
<evidence type="ECO:0000313" key="1">
    <source>
        <dbReference type="EMBL" id="CAL0323950.1"/>
    </source>
</evidence>
<organism evidence="1 2">
    <name type="scientific">Lupinus luteus</name>
    <name type="common">European yellow lupine</name>
    <dbReference type="NCBI Taxonomy" id="3873"/>
    <lineage>
        <taxon>Eukaryota</taxon>
        <taxon>Viridiplantae</taxon>
        <taxon>Streptophyta</taxon>
        <taxon>Embryophyta</taxon>
        <taxon>Tracheophyta</taxon>
        <taxon>Spermatophyta</taxon>
        <taxon>Magnoliopsida</taxon>
        <taxon>eudicotyledons</taxon>
        <taxon>Gunneridae</taxon>
        <taxon>Pentapetalae</taxon>
        <taxon>rosids</taxon>
        <taxon>fabids</taxon>
        <taxon>Fabales</taxon>
        <taxon>Fabaceae</taxon>
        <taxon>Papilionoideae</taxon>
        <taxon>50 kb inversion clade</taxon>
        <taxon>genistoids sensu lato</taxon>
        <taxon>core genistoids</taxon>
        <taxon>Genisteae</taxon>
        <taxon>Lupinus</taxon>
    </lineage>
</organism>
<reference evidence="1 2" key="1">
    <citation type="submission" date="2024-03" db="EMBL/GenBank/DDBJ databases">
        <authorList>
            <person name="Martinez-Hernandez J."/>
        </authorList>
    </citation>
    <scope>NUCLEOTIDE SEQUENCE [LARGE SCALE GENOMIC DNA]</scope>
</reference>
<dbReference type="Proteomes" id="UP001497480">
    <property type="component" value="Unassembled WGS sequence"/>
</dbReference>
<comment type="caution">
    <text evidence="1">The sequence shown here is derived from an EMBL/GenBank/DDBJ whole genome shotgun (WGS) entry which is preliminary data.</text>
</comment>